<evidence type="ECO:0000313" key="10">
    <source>
        <dbReference type="Proteomes" id="UP001208570"/>
    </source>
</evidence>
<comment type="subcellular location">
    <subcellularLocation>
        <location evidence="2">Cell membrane</location>
    </subcellularLocation>
    <subcellularLocation>
        <location evidence="1">Membrane</location>
        <topology evidence="1">Multi-pass membrane protein</topology>
    </subcellularLocation>
</comment>
<keyword evidence="10" id="KW-1185">Reference proteome</keyword>
<sequence>MEDDLWIRKATKFTSRSRTDLCYFATKLVTDKHTHFKPHQDRIRRPEPEQTGSRIDQNVCHRLVNFPARRPNEDYFRIQRLPRPAVEKQRARHSRVSLPMAPVSPTMIHPVSSTSMETDDVTTYVYTTDVYNATTSTFNDTDTCIDWQEAQNVLFQFSCLAFAVGFLVPHTLGKHIILSRICLVLGALLLALWSGAVVCHQDVLMWNVVFLVVNFGHCVLWMYRNWPVRVSSELELLYTKMFKPLKMSRGQFIELTAWSQVKDLPNGATYSVEGQTKLALTVYC</sequence>
<evidence type="ECO:0000256" key="7">
    <source>
        <dbReference type="SAM" id="Phobius"/>
    </source>
</evidence>
<keyword evidence="3" id="KW-1003">Cell membrane</keyword>
<keyword evidence="4 7" id="KW-0812">Transmembrane</keyword>
<organism evidence="9 10">
    <name type="scientific">Paralvinella palmiformis</name>
    <dbReference type="NCBI Taxonomy" id="53620"/>
    <lineage>
        <taxon>Eukaryota</taxon>
        <taxon>Metazoa</taxon>
        <taxon>Spiralia</taxon>
        <taxon>Lophotrochozoa</taxon>
        <taxon>Annelida</taxon>
        <taxon>Polychaeta</taxon>
        <taxon>Sedentaria</taxon>
        <taxon>Canalipalpata</taxon>
        <taxon>Terebellida</taxon>
        <taxon>Terebelliformia</taxon>
        <taxon>Alvinellidae</taxon>
        <taxon>Paralvinella</taxon>
    </lineage>
</organism>
<evidence type="ECO:0000256" key="3">
    <source>
        <dbReference type="ARBA" id="ARBA00022475"/>
    </source>
</evidence>
<evidence type="ECO:0000256" key="5">
    <source>
        <dbReference type="ARBA" id="ARBA00022989"/>
    </source>
</evidence>
<reference evidence="9" key="1">
    <citation type="journal article" date="2023" name="Mol. Biol. Evol.">
        <title>Third-Generation Sequencing Reveals the Adaptive Role of the Epigenome in Three Deep-Sea Polychaetes.</title>
        <authorList>
            <person name="Perez M."/>
            <person name="Aroh O."/>
            <person name="Sun Y."/>
            <person name="Lan Y."/>
            <person name="Juniper S.K."/>
            <person name="Young C.R."/>
            <person name="Angers B."/>
            <person name="Qian P.Y."/>
        </authorList>
    </citation>
    <scope>NUCLEOTIDE SEQUENCE</scope>
    <source>
        <strain evidence="9">P08H-3</strain>
    </source>
</reference>
<dbReference type="PANTHER" id="PTHR12101:SF17">
    <property type="entry name" value="BLOOD VESSEL EPICARDIAL SUBSTANCE"/>
    <property type="match status" value="1"/>
</dbReference>
<evidence type="ECO:0000313" key="9">
    <source>
        <dbReference type="EMBL" id="KAK2159153.1"/>
    </source>
</evidence>
<comment type="caution">
    <text evidence="9">The sequence shown here is derived from an EMBL/GenBank/DDBJ whole genome shotgun (WGS) entry which is preliminary data.</text>
</comment>
<evidence type="ECO:0000256" key="2">
    <source>
        <dbReference type="ARBA" id="ARBA00004236"/>
    </source>
</evidence>
<dbReference type="InterPro" id="IPR055272">
    <property type="entry name" value="POPDC1-3_dom"/>
</dbReference>
<dbReference type="PANTHER" id="PTHR12101">
    <property type="entry name" value="POPEYE DOMAIN CONTAINING PROTEIN"/>
    <property type="match status" value="1"/>
</dbReference>
<evidence type="ECO:0000256" key="6">
    <source>
        <dbReference type="ARBA" id="ARBA00023136"/>
    </source>
</evidence>
<dbReference type="EMBL" id="JAODUP010000157">
    <property type="protein sequence ID" value="KAK2159153.1"/>
    <property type="molecule type" value="Genomic_DNA"/>
</dbReference>
<evidence type="ECO:0000256" key="1">
    <source>
        <dbReference type="ARBA" id="ARBA00004141"/>
    </source>
</evidence>
<keyword evidence="6 7" id="KW-0472">Membrane</keyword>
<dbReference type="AlphaFoldDB" id="A0AAD9JTS6"/>
<dbReference type="GO" id="GO:0051146">
    <property type="term" value="P:striated muscle cell differentiation"/>
    <property type="evidence" value="ECO:0007669"/>
    <property type="project" value="TreeGrafter"/>
</dbReference>
<dbReference type="InterPro" id="IPR006916">
    <property type="entry name" value="POPDC1-3"/>
</dbReference>
<proteinExistence type="predicted"/>
<keyword evidence="5 7" id="KW-1133">Transmembrane helix</keyword>
<dbReference type="Pfam" id="PF04831">
    <property type="entry name" value="POPDC1-3"/>
    <property type="match status" value="1"/>
</dbReference>
<evidence type="ECO:0000259" key="8">
    <source>
        <dbReference type="Pfam" id="PF04831"/>
    </source>
</evidence>
<name>A0AAD9JTS6_9ANNE</name>
<feature type="domain" description="POPDC1-3" evidence="8">
    <location>
        <begin position="151"/>
        <end position="257"/>
    </location>
</feature>
<evidence type="ECO:0000256" key="4">
    <source>
        <dbReference type="ARBA" id="ARBA00022692"/>
    </source>
</evidence>
<dbReference type="GO" id="GO:0030552">
    <property type="term" value="F:cAMP binding"/>
    <property type="evidence" value="ECO:0007669"/>
    <property type="project" value="TreeGrafter"/>
</dbReference>
<feature type="transmembrane region" description="Helical" evidence="7">
    <location>
        <begin position="204"/>
        <end position="223"/>
    </location>
</feature>
<dbReference type="GO" id="GO:0042383">
    <property type="term" value="C:sarcolemma"/>
    <property type="evidence" value="ECO:0007669"/>
    <property type="project" value="TreeGrafter"/>
</dbReference>
<accession>A0AAD9JTS6</accession>
<dbReference type="Proteomes" id="UP001208570">
    <property type="component" value="Unassembled WGS sequence"/>
</dbReference>
<gene>
    <name evidence="9" type="ORF">LSH36_157g01003</name>
</gene>
<feature type="transmembrane region" description="Helical" evidence="7">
    <location>
        <begin position="177"/>
        <end position="198"/>
    </location>
</feature>
<dbReference type="GO" id="GO:0007507">
    <property type="term" value="P:heart development"/>
    <property type="evidence" value="ECO:0007669"/>
    <property type="project" value="TreeGrafter"/>
</dbReference>
<dbReference type="GO" id="GO:0042391">
    <property type="term" value="P:regulation of membrane potential"/>
    <property type="evidence" value="ECO:0007669"/>
    <property type="project" value="TreeGrafter"/>
</dbReference>
<protein>
    <recommendedName>
        <fullName evidence="8">POPDC1-3 domain-containing protein</fullName>
    </recommendedName>
</protein>